<dbReference type="Proteomes" id="UP000095552">
    <property type="component" value="Unassembled WGS sequence"/>
</dbReference>
<organism evidence="2 3">
    <name type="scientific">Roseivirga misakiensis</name>
    <dbReference type="NCBI Taxonomy" id="1563681"/>
    <lineage>
        <taxon>Bacteria</taxon>
        <taxon>Pseudomonadati</taxon>
        <taxon>Bacteroidota</taxon>
        <taxon>Cytophagia</taxon>
        <taxon>Cytophagales</taxon>
        <taxon>Roseivirgaceae</taxon>
        <taxon>Roseivirga</taxon>
    </lineage>
</organism>
<proteinExistence type="predicted"/>
<dbReference type="EMBL" id="MDGQ01000004">
    <property type="protein sequence ID" value="OEK05793.1"/>
    <property type="molecule type" value="Genomic_DNA"/>
</dbReference>
<dbReference type="AlphaFoldDB" id="A0A1E5T328"/>
<evidence type="ECO:0000313" key="3">
    <source>
        <dbReference type="Proteomes" id="UP000095552"/>
    </source>
</evidence>
<keyword evidence="3" id="KW-1185">Reference proteome</keyword>
<reference evidence="2 3" key="1">
    <citation type="submission" date="2016-08" db="EMBL/GenBank/DDBJ databases">
        <title>Draft genome of Fabibacter sp. strain SK-8.</title>
        <authorList>
            <person name="Wong S.-K."/>
            <person name="Hamasaki K."/>
            <person name="Yoshizawa S."/>
        </authorList>
    </citation>
    <scope>NUCLEOTIDE SEQUENCE [LARGE SCALE GENOMIC DNA]</scope>
    <source>
        <strain evidence="2 3">SK-8</strain>
    </source>
</reference>
<keyword evidence="1" id="KW-1133">Transmembrane helix</keyword>
<comment type="caution">
    <text evidence="2">The sequence shown here is derived from an EMBL/GenBank/DDBJ whole genome shotgun (WGS) entry which is preliminary data.</text>
</comment>
<feature type="transmembrane region" description="Helical" evidence="1">
    <location>
        <begin position="12"/>
        <end position="36"/>
    </location>
</feature>
<evidence type="ECO:0000313" key="2">
    <source>
        <dbReference type="EMBL" id="OEK05793.1"/>
    </source>
</evidence>
<protein>
    <submittedName>
        <fullName evidence="2">Uncharacterized protein</fullName>
    </submittedName>
</protein>
<keyword evidence="1" id="KW-0812">Transmembrane</keyword>
<name>A0A1E5T328_9BACT</name>
<accession>A0A1E5T328</accession>
<sequence>MDLLFSGLDVIIIPSIIIIIAAPAVLLRVLFSSFFAPHVINRVKSFEDLVGLIYTMNLDKYEDLTGELVLKQLLIINQKR</sequence>
<keyword evidence="1" id="KW-0472">Membrane</keyword>
<evidence type="ECO:0000256" key="1">
    <source>
        <dbReference type="SAM" id="Phobius"/>
    </source>
</evidence>
<gene>
    <name evidence="2" type="ORF">BFP71_06650</name>
</gene>